<gene>
    <name evidence="3" type="ORF">GL263_13040</name>
</gene>
<name>A0ABR6EGM3_9ACTN</name>
<keyword evidence="4" id="KW-1185">Reference proteome</keyword>
<evidence type="ECO:0000313" key="4">
    <source>
        <dbReference type="Proteomes" id="UP000766698"/>
    </source>
</evidence>
<proteinExistence type="predicted"/>
<dbReference type="InterPro" id="IPR025736">
    <property type="entry name" value="PucR_C-HTH_dom"/>
</dbReference>
<evidence type="ECO:0000259" key="2">
    <source>
        <dbReference type="Pfam" id="PF13556"/>
    </source>
</evidence>
<dbReference type="Gene3D" id="1.10.10.2840">
    <property type="entry name" value="PucR C-terminal helix-turn-helix domain"/>
    <property type="match status" value="1"/>
</dbReference>
<feature type="domain" description="PucR C-terminal helix-turn-helix" evidence="2">
    <location>
        <begin position="388"/>
        <end position="445"/>
    </location>
</feature>
<dbReference type="InterPro" id="IPR051448">
    <property type="entry name" value="CdaR-like_regulators"/>
</dbReference>
<feature type="compositionally biased region" description="Gly residues" evidence="1">
    <location>
        <begin position="303"/>
        <end position="316"/>
    </location>
</feature>
<dbReference type="PANTHER" id="PTHR33744">
    <property type="entry name" value="CARBOHYDRATE DIACID REGULATOR"/>
    <property type="match status" value="1"/>
</dbReference>
<dbReference type="InterPro" id="IPR042070">
    <property type="entry name" value="PucR_C-HTH_sf"/>
</dbReference>
<dbReference type="EMBL" id="WMLF01000161">
    <property type="protein sequence ID" value="MBB1244481.1"/>
    <property type="molecule type" value="Genomic_DNA"/>
</dbReference>
<accession>A0ABR6EGM3</accession>
<feature type="compositionally biased region" description="Low complexity" evidence="1">
    <location>
        <begin position="208"/>
        <end position="222"/>
    </location>
</feature>
<protein>
    <submittedName>
        <fullName evidence="3">Helix-turn-helix domain-containing protein</fullName>
    </submittedName>
</protein>
<reference evidence="4" key="1">
    <citation type="journal article" date="2020" name="Syst. Appl. Microbiol.">
        <title>Streptomyces alkaliterrae sp. nov., isolated from an alkaline soil, and emended descriptions of Streptomyces alkaliphilus, Streptomyces calidiresistens and Streptomyces durbertensis.</title>
        <authorList>
            <person name="Swiecimska M."/>
            <person name="Golinska P."/>
            <person name="Nouioui I."/>
            <person name="Wypij M."/>
            <person name="Rai M."/>
            <person name="Sangal V."/>
            <person name="Goodfellow M."/>
        </authorList>
    </citation>
    <scope>NUCLEOTIDE SEQUENCE [LARGE SCALE GENOMIC DNA]</scope>
    <source>
        <strain evidence="4">DSM 104538</strain>
    </source>
</reference>
<dbReference type="Proteomes" id="UP000766698">
    <property type="component" value="Unassembled WGS sequence"/>
</dbReference>
<feature type="region of interest" description="Disordered" evidence="1">
    <location>
        <begin position="185"/>
        <end position="229"/>
    </location>
</feature>
<evidence type="ECO:0000256" key="1">
    <source>
        <dbReference type="SAM" id="MobiDB-lite"/>
    </source>
</evidence>
<organism evidence="3 4">
    <name type="scientific">Streptomyces durbertensis</name>
    <dbReference type="NCBI Taxonomy" id="2448886"/>
    <lineage>
        <taxon>Bacteria</taxon>
        <taxon>Bacillati</taxon>
        <taxon>Actinomycetota</taxon>
        <taxon>Actinomycetes</taxon>
        <taxon>Kitasatosporales</taxon>
        <taxon>Streptomycetaceae</taxon>
        <taxon>Streptomyces</taxon>
    </lineage>
</organism>
<dbReference type="PANTHER" id="PTHR33744:SF17">
    <property type="entry name" value="CONSERVED PROTEIN"/>
    <property type="match status" value="1"/>
</dbReference>
<dbReference type="Pfam" id="PF13556">
    <property type="entry name" value="HTH_30"/>
    <property type="match status" value="1"/>
</dbReference>
<feature type="region of interest" description="Disordered" evidence="1">
    <location>
        <begin position="281"/>
        <end position="318"/>
    </location>
</feature>
<dbReference type="RefSeq" id="WP_182855839.1">
    <property type="nucleotide sequence ID" value="NZ_WMLF01000161.1"/>
</dbReference>
<comment type="caution">
    <text evidence="3">The sequence shown here is derived from an EMBL/GenBank/DDBJ whole genome shotgun (WGS) entry which is preliminary data.</text>
</comment>
<evidence type="ECO:0000313" key="3">
    <source>
        <dbReference type="EMBL" id="MBB1244481.1"/>
    </source>
</evidence>
<sequence length="448" mass="46500">MSEDFQTLIDEVSALLGTPATLENRDFELIAFGAHESAGDDAELVMDPVRTRSIMQRRSTAAVRAWFERFGITRAAGPVRIPPDPAAGVVKGRICLPVRHGGVVYGYVWLLDDGSRPLEDPRLREAMATAARIGALLAGQARTGARLGGLLRAALVGPRQGREAATAELRGELGSAAEAPTALLAVGPWRVEDPRGNNAGRQPGGRGRAATSAEPGRAGGDAPAPPPAALPNVPVLTVLDAEETGRQAHRGPALAALVRLRTAGSLEPAMAAAHRLLRAGPAGSAASGDPVGNAAGDRPTGGPPGGGTGERGGLRGGVSAPRSGVVELGAAWYEAQAALRAAHAERRLAPIATWPGLGPYRLLSALPAGVAADPAVRRLLEPAHREMARTAEVFLDLAGQAGRTAAELGIHRQTLYYRLSRVEQLTGLDLADGESRLLLHMALKAARF</sequence>
<feature type="compositionally biased region" description="Low complexity" evidence="1">
    <location>
        <begin position="281"/>
        <end position="300"/>
    </location>
</feature>